<dbReference type="Pfam" id="PF08532">
    <property type="entry name" value="Glyco_hydro_42M"/>
    <property type="match status" value="1"/>
</dbReference>
<evidence type="ECO:0000259" key="12">
    <source>
        <dbReference type="Pfam" id="PF08532"/>
    </source>
</evidence>
<gene>
    <name evidence="13" type="ORF">CHR90_00865</name>
</gene>
<dbReference type="InterPro" id="IPR017853">
    <property type="entry name" value="GH"/>
</dbReference>
<keyword evidence="6" id="KW-0862">Zinc</keyword>
<accession>A0A255Y018</accession>
<keyword evidence="7 8" id="KW-0326">Glycosidase</keyword>
<dbReference type="InterPro" id="IPR013738">
    <property type="entry name" value="Beta_galactosidase_Trimer"/>
</dbReference>
<reference evidence="13 14" key="1">
    <citation type="submission" date="2017-07" db="EMBL/GenBank/DDBJ databases">
        <title>Elstera cyanobacteriorum sp. nov., a novel bacterium isolated from cyanobacterial aggregates in a eutrophic lake.</title>
        <authorList>
            <person name="Cai H."/>
        </authorList>
    </citation>
    <scope>NUCLEOTIDE SEQUENCE [LARGE SCALE GENOMIC DNA]</scope>
    <source>
        <strain evidence="13 14">TH019</strain>
    </source>
</reference>
<protein>
    <recommendedName>
        <fullName evidence="3 8">Beta-galactosidase</fullName>
        <shortName evidence="8">Beta-gal</shortName>
        <ecNumber evidence="3 8">3.2.1.23</ecNumber>
    </recommendedName>
</protein>
<evidence type="ECO:0000259" key="11">
    <source>
        <dbReference type="Pfam" id="PF02449"/>
    </source>
</evidence>
<dbReference type="PIRSF" id="PIRSF001084">
    <property type="entry name" value="B-galactosidase"/>
    <property type="match status" value="1"/>
</dbReference>
<keyword evidence="14" id="KW-1185">Reference proteome</keyword>
<feature type="active site" description="Nucleophile" evidence="9">
    <location>
        <position position="313"/>
    </location>
</feature>
<dbReference type="EC" id="3.2.1.23" evidence="3 8"/>
<feature type="binding site" evidence="10">
    <location>
        <position position="140"/>
    </location>
    <ligand>
        <name>substrate</name>
    </ligand>
</feature>
<dbReference type="AlphaFoldDB" id="A0A255Y018"/>
<feature type="domain" description="Glycoside hydrolase family 42 N-terminal" evidence="11">
    <location>
        <begin position="5"/>
        <end position="387"/>
    </location>
</feature>
<proteinExistence type="inferred from homology"/>
<dbReference type="GO" id="GO:0009341">
    <property type="term" value="C:beta-galactosidase complex"/>
    <property type="evidence" value="ECO:0007669"/>
    <property type="project" value="InterPro"/>
</dbReference>
<keyword evidence="4" id="KW-0479">Metal-binding</keyword>
<dbReference type="CDD" id="cd03143">
    <property type="entry name" value="A4_beta-galactosidase_middle_domain"/>
    <property type="match status" value="1"/>
</dbReference>
<feature type="domain" description="Beta-galactosidase trimerisation" evidence="12">
    <location>
        <begin position="399"/>
        <end position="594"/>
    </location>
</feature>
<comment type="catalytic activity">
    <reaction evidence="1 8">
        <text>Hydrolysis of terminal non-reducing beta-D-galactose residues in beta-D-galactosides.</text>
        <dbReference type="EC" id="3.2.1.23"/>
    </reaction>
</comment>
<dbReference type="InterPro" id="IPR013529">
    <property type="entry name" value="Glyco_hydro_42_N"/>
</dbReference>
<evidence type="ECO:0000256" key="3">
    <source>
        <dbReference type="ARBA" id="ARBA00012756"/>
    </source>
</evidence>
<dbReference type="GO" id="GO:0004565">
    <property type="term" value="F:beta-galactosidase activity"/>
    <property type="evidence" value="ECO:0007669"/>
    <property type="project" value="UniProtKB-EC"/>
</dbReference>
<organism evidence="13 14">
    <name type="scientific">Elstera cyanobacteriorum</name>
    <dbReference type="NCBI Taxonomy" id="2022747"/>
    <lineage>
        <taxon>Bacteria</taxon>
        <taxon>Pseudomonadati</taxon>
        <taxon>Pseudomonadota</taxon>
        <taxon>Alphaproteobacteria</taxon>
        <taxon>Rhodospirillales</taxon>
        <taxon>Rhodospirillaceae</taxon>
        <taxon>Elstera</taxon>
    </lineage>
</organism>
<feature type="active site" description="Proton donor" evidence="9">
    <location>
        <position position="141"/>
    </location>
</feature>
<dbReference type="Gene3D" id="2.60.40.1180">
    <property type="entry name" value="Golgi alpha-mannosidase II"/>
    <property type="match status" value="1"/>
</dbReference>
<evidence type="ECO:0000256" key="5">
    <source>
        <dbReference type="ARBA" id="ARBA00022801"/>
    </source>
</evidence>
<keyword evidence="5 8" id="KW-0378">Hydrolase</keyword>
<dbReference type="SUPFAM" id="SSF51445">
    <property type="entry name" value="(Trans)glycosidases"/>
    <property type="match status" value="1"/>
</dbReference>
<evidence type="ECO:0000256" key="6">
    <source>
        <dbReference type="ARBA" id="ARBA00022833"/>
    </source>
</evidence>
<evidence type="ECO:0000256" key="9">
    <source>
        <dbReference type="PIRSR" id="PIRSR001084-1"/>
    </source>
</evidence>
<dbReference type="Gene3D" id="3.20.20.80">
    <property type="entry name" value="Glycosidases"/>
    <property type="match status" value="1"/>
</dbReference>
<dbReference type="SUPFAM" id="SSF51011">
    <property type="entry name" value="Glycosyl hydrolase domain"/>
    <property type="match status" value="1"/>
</dbReference>
<dbReference type="SUPFAM" id="SSF52317">
    <property type="entry name" value="Class I glutamine amidotransferase-like"/>
    <property type="match status" value="1"/>
</dbReference>
<dbReference type="Pfam" id="PF02449">
    <property type="entry name" value="Glyco_hydro_42"/>
    <property type="match status" value="1"/>
</dbReference>
<name>A0A255Y018_9PROT</name>
<evidence type="ECO:0000313" key="13">
    <source>
        <dbReference type="EMBL" id="OYQ21965.1"/>
    </source>
</evidence>
<feature type="binding site" evidence="10">
    <location>
        <position position="321"/>
    </location>
    <ligand>
        <name>substrate</name>
    </ligand>
</feature>
<evidence type="ECO:0000256" key="7">
    <source>
        <dbReference type="ARBA" id="ARBA00023295"/>
    </source>
</evidence>
<feature type="binding site" evidence="10">
    <location>
        <position position="102"/>
    </location>
    <ligand>
        <name>substrate</name>
    </ligand>
</feature>
<sequence>MLGVCYYPEHWNESQWADDARRMVELGIRIVRIGEFAWTRLEPNPGEYRFEWLDRAIETLGGAGLKIVLGTPTTTPPKWLIDQMPDMIAYDRDGRPRGFGSRRHYDFSHEGYRREVARITEVLAKRYGKNPHIMAWQLDNEYGCHDTIRSYSPVARRAFQEWLRARYRTIAALNQAWGTVFWSMELRDFNEAELPNLTVTEANPSAWLDFYRFASDQVVSFNKLKADILRHHAPGQDLSHNYMGFITEFDHFKVAADLDFATWDSYPLGFTDTLLRLPPEERQRWQRTGHPDIAAFHHDLYRAVGRGRWWVMEQQPGPVNWAFHNPAPLPGMVRLWTWEAFAHGAEVVTYFRWRQVPFAQEQMHAGLLRPDSEPAPGYAEAGAVAVEAADLPMPDTEPAPVAILFDYAADWLLTAHPQGREYSFKHIVFDWYQAVRRLGLDVDFVSPDGDPSAYRLILAPASPLVSDALAARLAQAVASGATLVLGPRVGSKTENLHIPSNLAPGALATLAGFRVERVESLDPAFAEPVTWHGETYQTRGWREATEGGAKVLATFNDGWPALREQRHGAGRVYSWHGLPDGDFLRAVLAPWAEAVGLTLHPVPETVRLRRRGSLTFAFNYGSDPWHGPVEGASGVRYRIGGARVLPQQIAAWERSPSHDPMGVE</sequence>
<dbReference type="EMBL" id="NOXS01000018">
    <property type="protein sequence ID" value="OYQ21965.1"/>
    <property type="molecule type" value="Genomic_DNA"/>
</dbReference>
<dbReference type="InterPro" id="IPR013780">
    <property type="entry name" value="Glyco_hydro_b"/>
</dbReference>
<evidence type="ECO:0000256" key="8">
    <source>
        <dbReference type="PIRNR" id="PIRNR001084"/>
    </source>
</evidence>
<dbReference type="OrthoDB" id="9800974at2"/>
<dbReference type="InterPro" id="IPR003476">
    <property type="entry name" value="Glyco_hydro_42"/>
</dbReference>
<dbReference type="InterPro" id="IPR029062">
    <property type="entry name" value="Class_I_gatase-like"/>
</dbReference>
<evidence type="ECO:0000256" key="4">
    <source>
        <dbReference type="ARBA" id="ARBA00022723"/>
    </source>
</evidence>
<dbReference type="GO" id="GO:0005975">
    <property type="term" value="P:carbohydrate metabolic process"/>
    <property type="evidence" value="ECO:0007669"/>
    <property type="project" value="InterPro"/>
</dbReference>
<evidence type="ECO:0000256" key="2">
    <source>
        <dbReference type="ARBA" id="ARBA00005940"/>
    </source>
</evidence>
<dbReference type="Proteomes" id="UP000216361">
    <property type="component" value="Unassembled WGS sequence"/>
</dbReference>
<comment type="caution">
    <text evidence="13">The sequence shown here is derived from an EMBL/GenBank/DDBJ whole genome shotgun (WGS) entry which is preliminary data.</text>
</comment>
<dbReference type="PANTHER" id="PTHR36447">
    <property type="entry name" value="BETA-GALACTOSIDASE GANA"/>
    <property type="match status" value="1"/>
</dbReference>
<evidence type="ECO:0000313" key="14">
    <source>
        <dbReference type="Proteomes" id="UP000216361"/>
    </source>
</evidence>
<comment type="similarity">
    <text evidence="2 8">Belongs to the glycosyl hydrolase 42 family.</text>
</comment>
<evidence type="ECO:0000256" key="10">
    <source>
        <dbReference type="PIRSR" id="PIRSR001084-2"/>
    </source>
</evidence>
<dbReference type="Gene3D" id="3.40.50.880">
    <property type="match status" value="1"/>
</dbReference>
<dbReference type="GO" id="GO:0046872">
    <property type="term" value="F:metal ion binding"/>
    <property type="evidence" value="ECO:0007669"/>
    <property type="project" value="UniProtKB-KW"/>
</dbReference>
<dbReference type="PANTHER" id="PTHR36447:SF2">
    <property type="entry name" value="BETA-GALACTOSIDASE YESZ"/>
    <property type="match status" value="1"/>
</dbReference>
<evidence type="ECO:0000256" key="1">
    <source>
        <dbReference type="ARBA" id="ARBA00001412"/>
    </source>
</evidence>